<dbReference type="AlphaFoldDB" id="M7P1D4"/>
<dbReference type="STRING" id="1279009.ADICEAN_00458"/>
<dbReference type="InterPro" id="IPR046714">
    <property type="entry name" value="DUF6787"/>
</dbReference>
<accession>M7P1D4</accession>
<dbReference type="EMBL" id="AODQ01000006">
    <property type="protein sequence ID" value="EMR04424.1"/>
    <property type="molecule type" value="Genomic_DNA"/>
</dbReference>
<feature type="transmembrane region" description="Helical" evidence="1">
    <location>
        <begin position="53"/>
        <end position="76"/>
    </location>
</feature>
<keyword evidence="1" id="KW-1133">Transmembrane helix</keyword>
<dbReference type="OrthoDB" id="1151370at2"/>
<comment type="caution">
    <text evidence="3">The sequence shown here is derived from an EMBL/GenBank/DDBJ whole genome shotgun (WGS) entry which is preliminary data.</text>
</comment>
<gene>
    <name evidence="3" type="ORF">ADICEAN_00458</name>
</gene>
<evidence type="ECO:0000313" key="4">
    <source>
        <dbReference type="Proteomes" id="UP000011910"/>
    </source>
</evidence>
<proteinExistence type="predicted"/>
<evidence type="ECO:0000256" key="1">
    <source>
        <dbReference type="SAM" id="Phobius"/>
    </source>
</evidence>
<protein>
    <recommendedName>
        <fullName evidence="2">DUF6787 domain-containing protein</fullName>
    </recommendedName>
</protein>
<sequence>MERLKHKWGLKSSLQVLLVLLTFSLAGSSVVVLRQWYFGALGFDEQTAFWVKALAYVLFMFPAYQLLILAYGSLLGQFRFFWEKEKKLALLLARPFRG</sequence>
<feature type="transmembrane region" description="Helical" evidence="1">
    <location>
        <begin position="12"/>
        <end position="33"/>
    </location>
</feature>
<keyword evidence="1" id="KW-0812">Transmembrane</keyword>
<evidence type="ECO:0000259" key="2">
    <source>
        <dbReference type="Pfam" id="PF20584"/>
    </source>
</evidence>
<feature type="domain" description="DUF6787" evidence="2">
    <location>
        <begin position="18"/>
        <end position="90"/>
    </location>
</feature>
<dbReference type="RefSeq" id="WP_009193865.1">
    <property type="nucleotide sequence ID" value="NZ_AODQ01000006.1"/>
</dbReference>
<dbReference type="Proteomes" id="UP000011910">
    <property type="component" value="Unassembled WGS sequence"/>
</dbReference>
<organism evidence="3 4">
    <name type="scientific">Cesiribacter andamanensis AMV16</name>
    <dbReference type="NCBI Taxonomy" id="1279009"/>
    <lineage>
        <taxon>Bacteria</taxon>
        <taxon>Pseudomonadati</taxon>
        <taxon>Bacteroidota</taxon>
        <taxon>Cytophagia</taxon>
        <taxon>Cytophagales</taxon>
        <taxon>Cesiribacteraceae</taxon>
        <taxon>Cesiribacter</taxon>
    </lineage>
</organism>
<dbReference type="Pfam" id="PF20584">
    <property type="entry name" value="DUF6787"/>
    <property type="match status" value="1"/>
</dbReference>
<evidence type="ECO:0000313" key="3">
    <source>
        <dbReference type="EMBL" id="EMR04424.1"/>
    </source>
</evidence>
<reference evidence="3 4" key="1">
    <citation type="journal article" date="2013" name="Genome Announc.">
        <title>Draft Genome Sequence of Cesiribacter andamanensis Strain AMV16T, Isolated from a Soil Sample from a Mud Volcano in the Andaman Islands, India.</title>
        <authorList>
            <person name="Shivaji S."/>
            <person name="Ara S."/>
            <person name="Begum Z."/>
            <person name="Srinivas T.N."/>
            <person name="Singh A."/>
            <person name="Kumar Pinnaka A."/>
        </authorList>
    </citation>
    <scope>NUCLEOTIDE SEQUENCE [LARGE SCALE GENOMIC DNA]</scope>
    <source>
        <strain evidence="3 4">AMV16</strain>
    </source>
</reference>
<keyword evidence="1" id="KW-0472">Membrane</keyword>
<name>M7P1D4_9BACT</name>
<keyword evidence="4" id="KW-1185">Reference proteome</keyword>